<dbReference type="AlphaFoldDB" id="A0A6V7QJF7"/>
<dbReference type="InterPro" id="IPR011990">
    <property type="entry name" value="TPR-like_helical_dom_sf"/>
</dbReference>
<feature type="region of interest" description="Disordered" evidence="1">
    <location>
        <begin position="1"/>
        <end position="23"/>
    </location>
</feature>
<evidence type="ECO:0000256" key="1">
    <source>
        <dbReference type="SAM" id="MobiDB-lite"/>
    </source>
</evidence>
<feature type="region of interest" description="Disordered" evidence="1">
    <location>
        <begin position="122"/>
        <end position="164"/>
    </location>
</feature>
<accession>A0A6V7QJF7</accession>
<dbReference type="Gene3D" id="1.25.40.10">
    <property type="entry name" value="Tetratricopeptide repeat domain"/>
    <property type="match status" value="1"/>
</dbReference>
<feature type="compositionally biased region" description="Polar residues" evidence="1">
    <location>
        <begin position="122"/>
        <end position="133"/>
    </location>
</feature>
<sequence>MASFPFASPRIHGPRPKPTNISKLGFRIDPSTTSFFSPLLPNPSSSPLVIRTRARFRSSPQSLATISRTQHPSSAESLHENPNLLRSCFEGAALFLVGSLLFLGRFHCRPALAVANAPRSNFSAPLEEATSTQEAKDGKGEEDEVHEEVSNGAQEGKEAKEEEDEVEMYERMLESNPRDVEALKIVLYGKMKKGKTKEAVKYVERLIELEPDEIEWRLLQALSYELVGNLSKAKKLFKEILKERPLLIRALHGLALTMHKNNEGPAVFEMLNKALELARCEDRVTEERNIRILIAQMHVVKGDLDGASKRFDELINDNPRDFRPYLCKGIIYSLLDKEEEADEQFEIYRNLVPDEFPQRGFIDDTILAAKTESREQLKKESKSKFSYRK</sequence>
<name>A0A6V7QJF7_ANACO</name>
<feature type="compositionally biased region" description="Polar residues" evidence="1">
    <location>
        <begin position="60"/>
        <end position="76"/>
    </location>
</feature>
<dbReference type="PANTHER" id="PTHR36350">
    <property type="entry name" value="TRANSMEMBRANE PROTEIN"/>
    <property type="match status" value="1"/>
</dbReference>
<dbReference type="PANTHER" id="PTHR36350:SF3">
    <property type="entry name" value="TRANSMEMBRANE PROTEIN"/>
    <property type="match status" value="1"/>
</dbReference>
<gene>
    <name evidence="2" type="ORF">CB5_LOCUS26282</name>
</gene>
<feature type="region of interest" description="Disordered" evidence="1">
    <location>
        <begin position="60"/>
        <end position="79"/>
    </location>
</feature>
<protein>
    <submittedName>
        <fullName evidence="2">Uncharacterized protein</fullName>
    </submittedName>
</protein>
<dbReference type="SUPFAM" id="SSF48452">
    <property type="entry name" value="TPR-like"/>
    <property type="match status" value="1"/>
</dbReference>
<proteinExistence type="predicted"/>
<organism evidence="2">
    <name type="scientific">Ananas comosus var. bracteatus</name>
    <name type="common">red pineapple</name>
    <dbReference type="NCBI Taxonomy" id="296719"/>
    <lineage>
        <taxon>Eukaryota</taxon>
        <taxon>Viridiplantae</taxon>
        <taxon>Streptophyta</taxon>
        <taxon>Embryophyta</taxon>
        <taxon>Tracheophyta</taxon>
        <taxon>Spermatophyta</taxon>
        <taxon>Magnoliopsida</taxon>
        <taxon>Liliopsida</taxon>
        <taxon>Poales</taxon>
        <taxon>Bromeliaceae</taxon>
        <taxon>Bromelioideae</taxon>
        <taxon>Ananas</taxon>
    </lineage>
</organism>
<evidence type="ECO:0000313" key="2">
    <source>
        <dbReference type="EMBL" id="CAD1843071.1"/>
    </source>
</evidence>
<reference evidence="2" key="1">
    <citation type="submission" date="2020-07" db="EMBL/GenBank/DDBJ databases">
        <authorList>
            <person name="Lin J."/>
        </authorList>
    </citation>
    <scope>NUCLEOTIDE SEQUENCE</scope>
</reference>
<dbReference type="EMBL" id="LR862136">
    <property type="protein sequence ID" value="CAD1843071.1"/>
    <property type="molecule type" value="Genomic_DNA"/>
</dbReference>